<dbReference type="EMBL" id="LT594324">
    <property type="protein sequence ID" value="SBT49499.1"/>
    <property type="molecule type" value="Genomic_DNA"/>
</dbReference>
<dbReference type="Pfam" id="PF19853">
    <property type="entry name" value="DUF6328"/>
    <property type="match status" value="1"/>
</dbReference>
<dbReference type="PATRIC" id="fig|299146.4.peg.3601"/>
<evidence type="ECO:0000313" key="3">
    <source>
        <dbReference type="Proteomes" id="UP000198765"/>
    </source>
</evidence>
<dbReference type="Proteomes" id="UP000198765">
    <property type="component" value="Chromosome I"/>
</dbReference>
<keyword evidence="1" id="KW-0472">Membrane</keyword>
<evidence type="ECO:0000313" key="2">
    <source>
        <dbReference type="EMBL" id="SBT49499.1"/>
    </source>
</evidence>
<feature type="transmembrane region" description="Helical" evidence="1">
    <location>
        <begin position="29"/>
        <end position="48"/>
    </location>
</feature>
<dbReference type="InterPro" id="IPR046291">
    <property type="entry name" value="DUF6328"/>
</dbReference>
<keyword evidence="1" id="KW-0812">Transmembrane</keyword>
<evidence type="ECO:0000256" key="1">
    <source>
        <dbReference type="SAM" id="Phobius"/>
    </source>
</evidence>
<proteinExistence type="predicted"/>
<protein>
    <submittedName>
        <fullName evidence="2">Uncharacterized protein</fullName>
    </submittedName>
</protein>
<sequence length="73" mass="7890">MATGGLALLLISIVSAVLLITDFVLGRRLALVLTAITAAWFLAFWLALPLAGRRWSEPDIDDEDDDPRALPGD</sequence>
<organism evidence="2 3">
    <name type="scientific">Micromonospora narathiwatensis</name>
    <dbReference type="NCBI Taxonomy" id="299146"/>
    <lineage>
        <taxon>Bacteria</taxon>
        <taxon>Bacillati</taxon>
        <taxon>Actinomycetota</taxon>
        <taxon>Actinomycetes</taxon>
        <taxon>Micromonosporales</taxon>
        <taxon>Micromonosporaceae</taxon>
        <taxon>Micromonospora</taxon>
    </lineage>
</organism>
<name>A0A1A8ZZB1_9ACTN</name>
<accession>A0A1A8ZZB1</accession>
<gene>
    <name evidence="2" type="ORF">GA0070621_3473</name>
</gene>
<dbReference type="AlphaFoldDB" id="A0A1A8ZZB1"/>
<keyword evidence="1" id="KW-1133">Transmembrane helix</keyword>
<reference evidence="2 3" key="1">
    <citation type="submission" date="2016-06" db="EMBL/GenBank/DDBJ databases">
        <authorList>
            <person name="Kjaerup R.B."/>
            <person name="Dalgaard T.S."/>
            <person name="Juul-Madsen H.R."/>
        </authorList>
    </citation>
    <scope>NUCLEOTIDE SEQUENCE [LARGE SCALE GENOMIC DNA]</scope>
    <source>
        <strain evidence="2 3">DSM 45248</strain>
    </source>
</reference>
<keyword evidence="3" id="KW-1185">Reference proteome</keyword>